<evidence type="ECO:0000256" key="1">
    <source>
        <dbReference type="SAM" id="Phobius"/>
    </source>
</evidence>
<accession>A0ABU1BRL4</accession>
<keyword evidence="1" id="KW-1133">Transmembrane helix</keyword>
<organism evidence="2 3">
    <name type="scientific">Keguizhuia sedimenti</name>
    <dbReference type="NCBI Taxonomy" id="3064264"/>
    <lineage>
        <taxon>Bacteria</taxon>
        <taxon>Pseudomonadati</taxon>
        <taxon>Pseudomonadota</taxon>
        <taxon>Betaproteobacteria</taxon>
        <taxon>Burkholderiales</taxon>
        <taxon>Oxalobacteraceae</taxon>
        <taxon>Keguizhuia</taxon>
    </lineage>
</organism>
<sequence>MNATHLKQQGIVLLEGLMAILIFSLGILSIVALLGVSVKDSSSAKYRTEASLLANQVIAQMETGERTNAALVAGYSSPAGANFVTWRTTVAKTLPGVAGKNIPTISIAADNTATVTVRWQAPGDGTAHSFVVIAKIAG</sequence>
<gene>
    <name evidence="2" type="ORF">Q8A64_14680</name>
</gene>
<keyword evidence="3" id="KW-1185">Reference proteome</keyword>
<evidence type="ECO:0008006" key="4">
    <source>
        <dbReference type="Google" id="ProtNLM"/>
    </source>
</evidence>
<evidence type="ECO:0000313" key="3">
    <source>
        <dbReference type="Proteomes" id="UP001225596"/>
    </source>
</evidence>
<dbReference type="RefSeq" id="WP_338437595.1">
    <property type="nucleotide sequence ID" value="NZ_JAUYVH010000011.1"/>
</dbReference>
<evidence type="ECO:0000313" key="2">
    <source>
        <dbReference type="EMBL" id="MDQ9171656.1"/>
    </source>
</evidence>
<dbReference type="EMBL" id="JAUYVH010000011">
    <property type="protein sequence ID" value="MDQ9171656.1"/>
    <property type="molecule type" value="Genomic_DNA"/>
</dbReference>
<reference evidence="2 3" key="1">
    <citation type="submission" date="2023-08" db="EMBL/GenBank/DDBJ databases">
        <title>Oxalobacteraceae gen .nov., isolated from river sludge outside the plant.</title>
        <authorList>
            <person name="Zhao S.Y."/>
        </authorList>
    </citation>
    <scope>NUCLEOTIDE SEQUENCE [LARGE SCALE GENOMIC DNA]</scope>
    <source>
        <strain evidence="2 3">R-40</strain>
    </source>
</reference>
<keyword evidence="1" id="KW-0472">Membrane</keyword>
<name>A0ABU1BRL4_9BURK</name>
<proteinExistence type="predicted"/>
<protein>
    <recommendedName>
        <fullName evidence="4">Type IV pilus assembly protein PilV</fullName>
    </recommendedName>
</protein>
<feature type="transmembrane region" description="Helical" evidence="1">
    <location>
        <begin position="12"/>
        <end position="36"/>
    </location>
</feature>
<comment type="caution">
    <text evidence="2">The sequence shown here is derived from an EMBL/GenBank/DDBJ whole genome shotgun (WGS) entry which is preliminary data.</text>
</comment>
<keyword evidence="1" id="KW-0812">Transmembrane</keyword>
<dbReference type="Proteomes" id="UP001225596">
    <property type="component" value="Unassembled WGS sequence"/>
</dbReference>